<proteinExistence type="predicted"/>
<comment type="caution">
    <text evidence="1">The sequence shown here is derived from an EMBL/GenBank/DDBJ whole genome shotgun (WGS) entry which is preliminary data.</text>
</comment>
<name>A0AAV9Z8T6_9AGAR</name>
<dbReference type="EMBL" id="JAWWNJ010000180">
    <property type="protein sequence ID" value="KAK6974771.1"/>
    <property type="molecule type" value="Genomic_DNA"/>
</dbReference>
<dbReference type="AlphaFoldDB" id="A0AAV9Z8T6"/>
<dbReference type="EMBL" id="JAWWNJ010000165">
    <property type="protein sequence ID" value="KAK6977777.1"/>
    <property type="molecule type" value="Genomic_DNA"/>
</dbReference>
<evidence type="ECO:0000313" key="2">
    <source>
        <dbReference type="EMBL" id="KAK6977774.1"/>
    </source>
</evidence>
<dbReference type="Proteomes" id="UP001362999">
    <property type="component" value="Unassembled WGS sequence"/>
</dbReference>
<gene>
    <name evidence="2" type="ORF">R3P38DRAFT_2809865</name>
    <name evidence="3" type="ORF">R3P38DRAFT_2809868</name>
    <name evidence="1" type="ORF">R3P38DRAFT_2811634</name>
</gene>
<organism evidence="1 4">
    <name type="scientific">Favolaschia claudopus</name>
    <dbReference type="NCBI Taxonomy" id="2862362"/>
    <lineage>
        <taxon>Eukaryota</taxon>
        <taxon>Fungi</taxon>
        <taxon>Dikarya</taxon>
        <taxon>Basidiomycota</taxon>
        <taxon>Agaricomycotina</taxon>
        <taxon>Agaricomycetes</taxon>
        <taxon>Agaricomycetidae</taxon>
        <taxon>Agaricales</taxon>
        <taxon>Marasmiineae</taxon>
        <taxon>Mycenaceae</taxon>
        <taxon>Favolaschia</taxon>
    </lineage>
</organism>
<accession>A0AAV9Z8T6</accession>
<evidence type="ECO:0000313" key="3">
    <source>
        <dbReference type="EMBL" id="KAK6977777.1"/>
    </source>
</evidence>
<keyword evidence="4" id="KW-1185">Reference proteome</keyword>
<protein>
    <submittedName>
        <fullName evidence="1">Uncharacterized protein</fullName>
    </submittedName>
</protein>
<dbReference type="EMBL" id="JAWWNJ010000165">
    <property type="protein sequence ID" value="KAK6977774.1"/>
    <property type="molecule type" value="Genomic_DNA"/>
</dbReference>
<reference evidence="1 4" key="1">
    <citation type="journal article" date="2024" name="J Genomics">
        <title>Draft genome sequencing and assembly of Favolaschia claudopus CIRM-BRFM 2984 isolated from oak limbs.</title>
        <authorList>
            <person name="Navarro D."/>
            <person name="Drula E."/>
            <person name="Chaduli D."/>
            <person name="Cazenave R."/>
            <person name="Ahrendt S."/>
            <person name="Wang J."/>
            <person name="Lipzen A."/>
            <person name="Daum C."/>
            <person name="Barry K."/>
            <person name="Grigoriev I.V."/>
            <person name="Favel A."/>
            <person name="Rosso M.N."/>
            <person name="Martin F."/>
        </authorList>
    </citation>
    <scope>NUCLEOTIDE SEQUENCE [LARGE SCALE GENOMIC DNA]</scope>
    <source>
        <strain evidence="1 4">CIRM-BRFM 2984</strain>
    </source>
</reference>
<evidence type="ECO:0000313" key="4">
    <source>
        <dbReference type="Proteomes" id="UP001362999"/>
    </source>
</evidence>
<evidence type="ECO:0000313" key="1">
    <source>
        <dbReference type="EMBL" id="KAK6974771.1"/>
    </source>
</evidence>
<sequence length="311" mass="34948">MTKFIILPTDFGRTLIHELGGYPANINAKTQIFLHQAYKMEPLSISVRLPKQPFIWVQKEGIDENFHICRSQSVPGDTPTTSRGRPLFIRAHLDSQIHLLEHLVLFADCVEHPLFTLSALLNHSYTRFCYRTACTLAIKNVALEPIRLRRDDVIMISVSFFSSAVDWMPASNLQLQLDLLYRIYTERNEIAKLQISANEFICAWVVVIYEISHYSYFHASGGHCSKETWVYIDVTGLNRTSLTLVTVTSADYLLARFVLSVQCGANNCGLGNILCMSPFALNGSGGEEGGMGGYMTIDIDEVLALFLKLSE</sequence>